<dbReference type="SUPFAM" id="SSF46785">
    <property type="entry name" value="Winged helix' DNA-binding domain"/>
    <property type="match status" value="1"/>
</dbReference>
<dbReference type="GO" id="GO:0003924">
    <property type="term" value="F:GTPase activity"/>
    <property type="evidence" value="ECO:0007669"/>
    <property type="project" value="InterPro"/>
</dbReference>
<dbReference type="Gene3D" id="2.40.30.10">
    <property type="entry name" value="Translation factors"/>
    <property type="match status" value="1"/>
</dbReference>
<evidence type="ECO:0000313" key="4">
    <source>
        <dbReference type="EMBL" id="QTA80584.1"/>
    </source>
</evidence>
<dbReference type="Gene3D" id="3.40.50.300">
    <property type="entry name" value="P-loop containing nucleotide triphosphate hydrolases"/>
    <property type="match status" value="1"/>
</dbReference>
<dbReference type="SUPFAM" id="SSF50447">
    <property type="entry name" value="Translation proteins"/>
    <property type="match status" value="1"/>
</dbReference>
<dbReference type="Gene3D" id="1.10.10.2770">
    <property type="match status" value="1"/>
</dbReference>
<keyword evidence="5" id="KW-1185">Reference proteome</keyword>
<name>A0A975B7W5_9BACT</name>
<evidence type="ECO:0000256" key="2">
    <source>
        <dbReference type="ARBA" id="ARBA00023134"/>
    </source>
</evidence>
<dbReference type="InterPro" id="IPR009001">
    <property type="entry name" value="Transl_elong_EF1A/Init_IF2_C"/>
</dbReference>
<dbReference type="SUPFAM" id="SSF52540">
    <property type="entry name" value="P-loop containing nucleoside triphosphate hydrolases"/>
    <property type="match status" value="1"/>
</dbReference>
<dbReference type="PANTHER" id="PTHR43721">
    <property type="entry name" value="ELONGATION FACTOR TU-RELATED"/>
    <property type="match status" value="1"/>
</dbReference>
<dbReference type="GO" id="GO:0003723">
    <property type="term" value="F:RNA binding"/>
    <property type="evidence" value="ECO:0007669"/>
    <property type="project" value="InterPro"/>
</dbReference>
<proteinExistence type="predicted"/>
<keyword evidence="4" id="KW-0251">Elongation factor</keyword>
<dbReference type="Pfam" id="PF03144">
    <property type="entry name" value="GTP_EFTU_D2"/>
    <property type="match status" value="1"/>
</dbReference>
<dbReference type="KEGG" id="dli:dnl_28920"/>
<protein>
    <submittedName>
        <fullName evidence="4">Selenocysteine-specific elongation factor</fullName>
    </submittedName>
</protein>
<evidence type="ECO:0000259" key="3">
    <source>
        <dbReference type="PROSITE" id="PS51722"/>
    </source>
</evidence>
<dbReference type="PANTHER" id="PTHR43721:SF22">
    <property type="entry name" value="ELONGATION FACTOR TU, MITOCHONDRIAL"/>
    <property type="match status" value="1"/>
</dbReference>
<keyword evidence="2" id="KW-0342">GTP-binding</keyword>
<keyword evidence="1" id="KW-0547">Nucleotide-binding</keyword>
<dbReference type="InterPro" id="IPR009000">
    <property type="entry name" value="Transl_B-barrel_sf"/>
</dbReference>
<dbReference type="InterPro" id="IPR036388">
    <property type="entry name" value="WH-like_DNA-bd_sf"/>
</dbReference>
<reference evidence="4" key="1">
    <citation type="journal article" date="2021" name="Microb. Physiol.">
        <title>Proteogenomic Insights into the Physiology of Marine, Sulfate-Reducing, Filamentous Desulfonema limicola and Desulfonema magnum.</title>
        <authorList>
            <person name="Schnaars V."/>
            <person name="Wohlbrand L."/>
            <person name="Scheve S."/>
            <person name="Hinrichs C."/>
            <person name="Reinhardt R."/>
            <person name="Rabus R."/>
        </authorList>
    </citation>
    <scope>NUCLEOTIDE SEQUENCE</scope>
    <source>
        <strain evidence="4">5ac10</strain>
    </source>
</reference>
<sequence>MVFKRHCNSIVHKWNASQSSHCYLEIPGNMETFLRQPAIEPGIAQLELPSGRQTALVDVPGHTDFLKNTIRGLSAVDLAVLVAAADDGVMPQTREHLKILEFMNAKGGIVVVSKSDLVDNETLELAGLEIEELVKGSFLENKPILPFSAVDKSGKSNILKAIDQESTNISGKHSDTFFRLWIDQVRHFQGIGTVASGTVLSGILNKNDLLDLLPSGIKTRARSLEIHGKKTDTARAGQRVGINLHGVSLDQVRRGMLLSCPGRVECAYMLNSEFCLSDYAEPVKNRQKIKLFIGTSLITASVILMEKQELLPGEKGLVQFRTSSPAACIPGENYVAALMNSQTIIGGGRILETAKSKFRHSRAEKILPRLQAVLNKDIKAVINSAEHDKSLSPEKLSRQTGLPFKDFESGIQSMISRGELLKIDGYGIFRKNTYENIKTMIKEIIPAALKAEPLKTSMSFAEIKDKLAVQAETDLVSHIIAELLETGFLIRENGGYRIPDMACDLSAKHLKISKKLLDFAKTSGIVPFTAHTAWKECKEDCSKNEVEKLLYYLSRNQKLACLNNQRFVSLYGVEKIKDLIQAAILEKGSISLKDSKDLLGYGRYGAVPVFEYLDEIGFTFRQGDERVLKKSYADKFHAS</sequence>
<dbReference type="GO" id="GO:0001514">
    <property type="term" value="P:selenocysteine incorporation"/>
    <property type="evidence" value="ECO:0007669"/>
    <property type="project" value="InterPro"/>
</dbReference>
<dbReference type="SUPFAM" id="SSF50465">
    <property type="entry name" value="EF-Tu/eEF-1alpha/eIF2-gamma C-terminal domain"/>
    <property type="match status" value="1"/>
</dbReference>
<dbReference type="Pfam" id="PF09107">
    <property type="entry name" value="WHD_3rd_SelB"/>
    <property type="match status" value="1"/>
</dbReference>
<dbReference type="Gene3D" id="1.10.10.10">
    <property type="entry name" value="Winged helix-like DNA-binding domain superfamily/Winged helix DNA-binding domain"/>
    <property type="match status" value="1"/>
</dbReference>
<dbReference type="PROSITE" id="PS51722">
    <property type="entry name" value="G_TR_2"/>
    <property type="match status" value="1"/>
</dbReference>
<dbReference type="InterPro" id="IPR027417">
    <property type="entry name" value="P-loop_NTPase"/>
</dbReference>
<accession>A0A975B7W5</accession>
<evidence type="ECO:0000256" key="1">
    <source>
        <dbReference type="ARBA" id="ARBA00022741"/>
    </source>
</evidence>
<feature type="domain" description="Tr-type G" evidence="3">
    <location>
        <begin position="1"/>
        <end position="172"/>
    </location>
</feature>
<dbReference type="EMBL" id="CP061799">
    <property type="protein sequence ID" value="QTA80584.1"/>
    <property type="molecule type" value="Genomic_DNA"/>
</dbReference>
<dbReference type="InterPro" id="IPR004161">
    <property type="entry name" value="EFTu-like_2"/>
</dbReference>
<dbReference type="InterPro" id="IPR036390">
    <property type="entry name" value="WH_DNA-bd_sf"/>
</dbReference>
<keyword evidence="4" id="KW-0648">Protein biosynthesis</keyword>
<dbReference type="InterPro" id="IPR000795">
    <property type="entry name" value="T_Tr_GTP-bd_dom"/>
</dbReference>
<dbReference type="AlphaFoldDB" id="A0A975B7W5"/>
<dbReference type="GO" id="GO:0005737">
    <property type="term" value="C:cytoplasm"/>
    <property type="evidence" value="ECO:0007669"/>
    <property type="project" value="InterPro"/>
</dbReference>
<organism evidence="4 5">
    <name type="scientific">Desulfonema limicola</name>
    <dbReference type="NCBI Taxonomy" id="45656"/>
    <lineage>
        <taxon>Bacteria</taxon>
        <taxon>Pseudomonadati</taxon>
        <taxon>Thermodesulfobacteriota</taxon>
        <taxon>Desulfobacteria</taxon>
        <taxon>Desulfobacterales</taxon>
        <taxon>Desulfococcaceae</taxon>
        <taxon>Desulfonema</taxon>
    </lineage>
</organism>
<evidence type="ECO:0000313" key="5">
    <source>
        <dbReference type="Proteomes" id="UP000663720"/>
    </source>
</evidence>
<gene>
    <name evidence="4" type="primary">selB2</name>
    <name evidence="4" type="ORF">dnl_28920</name>
</gene>
<dbReference type="Proteomes" id="UP000663720">
    <property type="component" value="Chromosome"/>
</dbReference>
<dbReference type="InterPro" id="IPR050055">
    <property type="entry name" value="EF-Tu_GTPase"/>
</dbReference>
<dbReference type="InterPro" id="IPR015191">
    <property type="entry name" value="SelB_WHD4"/>
</dbReference>
<dbReference type="GO" id="GO:0005525">
    <property type="term" value="F:GTP binding"/>
    <property type="evidence" value="ECO:0007669"/>
    <property type="project" value="UniProtKB-KW"/>
</dbReference>
<dbReference type="GO" id="GO:0003746">
    <property type="term" value="F:translation elongation factor activity"/>
    <property type="evidence" value="ECO:0007669"/>
    <property type="project" value="UniProtKB-KW"/>
</dbReference>
<dbReference type="Pfam" id="PF00009">
    <property type="entry name" value="GTP_EFTU"/>
    <property type="match status" value="1"/>
</dbReference>